<comment type="caution">
    <text evidence="1">The sequence shown here is derived from an EMBL/GenBank/DDBJ whole genome shotgun (WGS) entry which is preliminary data.</text>
</comment>
<keyword evidence="2" id="KW-1185">Reference proteome</keyword>
<accession>A0ABQ4XW86</accession>
<protein>
    <recommendedName>
        <fullName evidence="3">RNA-directed DNA polymerase, eukaryota</fullName>
    </recommendedName>
</protein>
<sequence>MIDSNAMTKLMKKMKHLKEKIHKGEGDSDVLNKHMSVSKSLQELDKLESMEVAQKAKIKWAIEGNENSKYYYGILNKKRSQLTIRDMDFPNKPNLDQQVDLENNVTREEIKRAVWDCGADKSPSPDGFTFGLYRRYWSFLGKDVKEVVFYFFQYETFPKGVQRVVDGDMFKDKGGLGVSSFHALNRALSFKWVWRFRTQGSSLWARVIKGIHGEDGKLEPGDPDLDVPVAETFHEQTDDELTNKEVKQIEADDQAIQTILMGLPEDIYAAVDSCETAQEI</sequence>
<gene>
    <name evidence="1" type="ORF">Tco_0702237</name>
</gene>
<reference evidence="1" key="1">
    <citation type="journal article" date="2022" name="Int. J. Mol. Sci.">
        <title>Draft Genome of Tanacetum Coccineum: Genomic Comparison of Closely Related Tanacetum-Family Plants.</title>
        <authorList>
            <person name="Yamashiro T."/>
            <person name="Shiraishi A."/>
            <person name="Nakayama K."/>
            <person name="Satake H."/>
        </authorList>
    </citation>
    <scope>NUCLEOTIDE SEQUENCE</scope>
</reference>
<dbReference type="Proteomes" id="UP001151760">
    <property type="component" value="Unassembled WGS sequence"/>
</dbReference>
<name>A0ABQ4XW86_9ASTR</name>
<reference evidence="1" key="2">
    <citation type="submission" date="2022-01" db="EMBL/GenBank/DDBJ databases">
        <authorList>
            <person name="Yamashiro T."/>
            <person name="Shiraishi A."/>
            <person name="Satake H."/>
            <person name="Nakayama K."/>
        </authorList>
    </citation>
    <scope>NUCLEOTIDE SEQUENCE</scope>
</reference>
<evidence type="ECO:0000313" key="2">
    <source>
        <dbReference type="Proteomes" id="UP001151760"/>
    </source>
</evidence>
<proteinExistence type="predicted"/>
<evidence type="ECO:0000313" key="1">
    <source>
        <dbReference type="EMBL" id="GJS69396.1"/>
    </source>
</evidence>
<evidence type="ECO:0008006" key="3">
    <source>
        <dbReference type="Google" id="ProtNLM"/>
    </source>
</evidence>
<organism evidence="1 2">
    <name type="scientific">Tanacetum coccineum</name>
    <dbReference type="NCBI Taxonomy" id="301880"/>
    <lineage>
        <taxon>Eukaryota</taxon>
        <taxon>Viridiplantae</taxon>
        <taxon>Streptophyta</taxon>
        <taxon>Embryophyta</taxon>
        <taxon>Tracheophyta</taxon>
        <taxon>Spermatophyta</taxon>
        <taxon>Magnoliopsida</taxon>
        <taxon>eudicotyledons</taxon>
        <taxon>Gunneridae</taxon>
        <taxon>Pentapetalae</taxon>
        <taxon>asterids</taxon>
        <taxon>campanulids</taxon>
        <taxon>Asterales</taxon>
        <taxon>Asteraceae</taxon>
        <taxon>Asteroideae</taxon>
        <taxon>Anthemideae</taxon>
        <taxon>Anthemidinae</taxon>
        <taxon>Tanacetum</taxon>
    </lineage>
</organism>
<dbReference type="EMBL" id="BQNB010009859">
    <property type="protein sequence ID" value="GJS69396.1"/>
    <property type="molecule type" value="Genomic_DNA"/>
</dbReference>